<dbReference type="GO" id="GO:0005634">
    <property type="term" value="C:nucleus"/>
    <property type="evidence" value="ECO:0007669"/>
    <property type="project" value="UniProtKB-SubCell"/>
</dbReference>
<proteinExistence type="inferred from homology"/>
<dbReference type="OrthoDB" id="5419235at2759"/>
<evidence type="ECO:0000313" key="12">
    <source>
        <dbReference type="EMBL" id="EDK44364.1"/>
    </source>
</evidence>
<protein>
    <recommendedName>
        <fullName evidence="11">BZIP domain-containing protein</fullName>
    </recommendedName>
</protein>
<dbReference type="InterPro" id="IPR050946">
    <property type="entry name" value="AP-1_TF_bZIP"/>
</dbReference>
<feature type="coiled-coil region" evidence="9">
    <location>
        <begin position="305"/>
        <end position="346"/>
    </location>
</feature>
<dbReference type="PANTHER" id="PTHR11462">
    <property type="entry name" value="JUN TRANSCRIPTION FACTOR-RELATED"/>
    <property type="match status" value="1"/>
</dbReference>
<dbReference type="GO" id="GO:1903833">
    <property type="term" value="P:positive regulation of cellular response to amino acid starvation"/>
    <property type="evidence" value="ECO:0007669"/>
    <property type="project" value="TreeGrafter"/>
</dbReference>
<feature type="compositionally biased region" description="Polar residues" evidence="10">
    <location>
        <begin position="206"/>
        <end position="219"/>
    </location>
</feature>
<dbReference type="PROSITE" id="PS50217">
    <property type="entry name" value="BZIP"/>
    <property type="match status" value="1"/>
</dbReference>
<dbReference type="InterPro" id="IPR004827">
    <property type="entry name" value="bZIP"/>
</dbReference>
<comment type="similarity">
    <text evidence="8">Belongs to the bZIP family. GCN4 subfamily.</text>
</comment>
<keyword evidence="6" id="KW-0804">Transcription</keyword>
<dbReference type="Proteomes" id="UP000001996">
    <property type="component" value="Unassembled WGS sequence"/>
</dbReference>
<comment type="subcellular location">
    <subcellularLocation>
        <location evidence="1">Nucleus</location>
    </subcellularLocation>
</comment>
<dbReference type="GO" id="GO:0001080">
    <property type="term" value="P:nitrogen catabolite activation of transcription from RNA polymerase II promoter"/>
    <property type="evidence" value="ECO:0007669"/>
    <property type="project" value="TreeGrafter"/>
</dbReference>
<keyword evidence="5" id="KW-0010">Activator</keyword>
<feature type="domain" description="BZIP" evidence="11">
    <location>
        <begin position="300"/>
        <end position="348"/>
    </location>
</feature>
<dbReference type="eggNOG" id="KOG0837">
    <property type="taxonomic scope" value="Eukaryota"/>
</dbReference>
<dbReference type="InParanoid" id="A5DYV6"/>
<keyword evidence="4" id="KW-0238">DNA-binding</keyword>
<dbReference type="GO" id="GO:0000978">
    <property type="term" value="F:RNA polymerase II cis-regulatory region sequence-specific DNA binding"/>
    <property type="evidence" value="ECO:0007669"/>
    <property type="project" value="TreeGrafter"/>
</dbReference>
<feature type="compositionally biased region" description="Low complexity" evidence="10">
    <location>
        <begin position="189"/>
        <end position="199"/>
    </location>
</feature>
<dbReference type="GO" id="GO:0005667">
    <property type="term" value="C:transcription regulator complex"/>
    <property type="evidence" value="ECO:0007669"/>
    <property type="project" value="TreeGrafter"/>
</dbReference>
<dbReference type="GO" id="GO:0008652">
    <property type="term" value="P:amino acid biosynthetic process"/>
    <property type="evidence" value="ECO:0007669"/>
    <property type="project" value="UniProtKB-KW"/>
</dbReference>
<dbReference type="PROSITE" id="PS00036">
    <property type="entry name" value="BZIP_BASIC"/>
    <property type="match status" value="1"/>
</dbReference>
<dbReference type="SUPFAM" id="SSF57959">
    <property type="entry name" value="Leucine zipper domain"/>
    <property type="match status" value="1"/>
</dbReference>
<dbReference type="CDD" id="cd12192">
    <property type="entry name" value="GCN4_cent"/>
    <property type="match status" value="1"/>
</dbReference>
<accession>A5DYV6</accession>
<evidence type="ECO:0000256" key="8">
    <source>
        <dbReference type="ARBA" id="ARBA00061302"/>
    </source>
</evidence>
<dbReference type="EMBL" id="CH981526">
    <property type="protein sequence ID" value="EDK44364.1"/>
    <property type="molecule type" value="Genomic_DNA"/>
</dbReference>
<dbReference type="Gene3D" id="3.30.160.60">
    <property type="entry name" value="Classic Zinc Finger"/>
    <property type="match status" value="1"/>
</dbReference>
<dbReference type="HOGENOM" id="CLU_068501_0_0_1"/>
<keyword evidence="7" id="KW-0539">Nucleus</keyword>
<dbReference type="STRING" id="379508.A5DYV6"/>
<evidence type="ECO:0000313" key="13">
    <source>
        <dbReference type="Proteomes" id="UP000001996"/>
    </source>
</evidence>
<evidence type="ECO:0000256" key="7">
    <source>
        <dbReference type="ARBA" id="ARBA00023242"/>
    </source>
</evidence>
<dbReference type="PANTHER" id="PTHR11462:SF35">
    <property type="entry name" value="TRANSCRIPTION FACTOR JRA"/>
    <property type="match status" value="1"/>
</dbReference>
<dbReference type="InterPro" id="IPR046347">
    <property type="entry name" value="bZIP_sf"/>
</dbReference>
<dbReference type="SMART" id="SM00338">
    <property type="entry name" value="BRLZ"/>
    <property type="match status" value="1"/>
</dbReference>
<dbReference type="GO" id="GO:0000981">
    <property type="term" value="F:DNA-binding transcription factor activity, RNA polymerase II-specific"/>
    <property type="evidence" value="ECO:0007669"/>
    <property type="project" value="TreeGrafter"/>
</dbReference>
<dbReference type="Pfam" id="PF07716">
    <property type="entry name" value="bZIP_2"/>
    <property type="match status" value="1"/>
</dbReference>
<keyword evidence="13" id="KW-1185">Reference proteome</keyword>
<reference evidence="12 13" key="1">
    <citation type="journal article" date="2009" name="Nature">
        <title>Evolution of pathogenicity and sexual reproduction in eight Candida genomes.</title>
        <authorList>
            <person name="Butler G."/>
            <person name="Rasmussen M.D."/>
            <person name="Lin M.F."/>
            <person name="Santos M.A."/>
            <person name="Sakthikumar S."/>
            <person name="Munro C.A."/>
            <person name="Rheinbay E."/>
            <person name="Grabherr M."/>
            <person name="Forche A."/>
            <person name="Reedy J.L."/>
            <person name="Agrafioti I."/>
            <person name="Arnaud M.B."/>
            <person name="Bates S."/>
            <person name="Brown A.J."/>
            <person name="Brunke S."/>
            <person name="Costanzo M.C."/>
            <person name="Fitzpatrick D.A."/>
            <person name="de Groot P.W."/>
            <person name="Harris D."/>
            <person name="Hoyer L.L."/>
            <person name="Hube B."/>
            <person name="Klis F.M."/>
            <person name="Kodira C."/>
            <person name="Lennard N."/>
            <person name="Logue M.E."/>
            <person name="Martin R."/>
            <person name="Neiman A.M."/>
            <person name="Nikolaou E."/>
            <person name="Quail M.A."/>
            <person name="Quinn J."/>
            <person name="Santos M.C."/>
            <person name="Schmitzberger F.F."/>
            <person name="Sherlock G."/>
            <person name="Shah P."/>
            <person name="Silverstein K.A."/>
            <person name="Skrzypek M.S."/>
            <person name="Soll D."/>
            <person name="Staggs R."/>
            <person name="Stansfield I."/>
            <person name="Stumpf M.P."/>
            <person name="Sudbery P.E."/>
            <person name="Srikantha T."/>
            <person name="Zeng Q."/>
            <person name="Berman J."/>
            <person name="Berriman M."/>
            <person name="Heitman J."/>
            <person name="Gow N.A."/>
            <person name="Lorenz M.C."/>
            <person name="Birren B.W."/>
            <person name="Kellis M."/>
            <person name="Cuomo C.A."/>
        </authorList>
    </citation>
    <scope>NUCLEOTIDE SEQUENCE [LARGE SCALE GENOMIC DNA]</scope>
    <source>
        <strain evidence="13">ATCC 11503 / BCRC 21390 / CBS 2605 / JCM 1781 / NBRC 1676 / NRRL YB-4239</strain>
    </source>
</reference>
<feature type="region of interest" description="Disordered" evidence="10">
    <location>
        <begin position="180"/>
        <end position="267"/>
    </location>
</feature>
<dbReference type="AlphaFoldDB" id="A5DYV6"/>
<keyword evidence="3" id="KW-0805">Transcription regulation</keyword>
<evidence type="ECO:0000256" key="5">
    <source>
        <dbReference type="ARBA" id="ARBA00023159"/>
    </source>
</evidence>
<dbReference type="VEuPathDB" id="FungiDB:LELG_02543"/>
<keyword evidence="2" id="KW-0028">Amino-acid biosynthesis</keyword>
<dbReference type="CDD" id="cd12193">
    <property type="entry name" value="bZIP_GCN4"/>
    <property type="match status" value="1"/>
</dbReference>
<organism evidence="12 13">
    <name type="scientific">Lodderomyces elongisporus (strain ATCC 11503 / CBS 2605 / JCM 1781 / NBRC 1676 / NRRL YB-4239)</name>
    <name type="common">Yeast</name>
    <name type="synonym">Saccharomyces elongisporus</name>
    <dbReference type="NCBI Taxonomy" id="379508"/>
    <lineage>
        <taxon>Eukaryota</taxon>
        <taxon>Fungi</taxon>
        <taxon>Dikarya</taxon>
        <taxon>Ascomycota</taxon>
        <taxon>Saccharomycotina</taxon>
        <taxon>Pichiomycetes</taxon>
        <taxon>Debaryomycetaceae</taxon>
        <taxon>Candida/Lodderomyces clade</taxon>
        <taxon>Lodderomyces</taxon>
    </lineage>
</organism>
<dbReference type="KEGG" id="lel:PVL30_003379"/>
<feature type="compositionally biased region" description="Polar residues" evidence="10">
    <location>
        <begin position="230"/>
        <end position="244"/>
    </location>
</feature>
<evidence type="ECO:0000256" key="9">
    <source>
        <dbReference type="SAM" id="Coils"/>
    </source>
</evidence>
<gene>
    <name evidence="12" type="ORF">LELG_02543</name>
</gene>
<dbReference type="OMA" id="FEDSMLE"/>
<name>A5DYV6_LODEL</name>
<dbReference type="FunFam" id="3.30.160.60:FF:001491">
    <property type="entry name" value="Cross-pathway control protein A"/>
    <property type="match status" value="1"/>
</dbReference>
<dbReference type="GeneID" id="5232970"/>
<evidence type="ECO:0000256" key="4">
    <source>
        <dbReference type="ARBA" id="ARBA00023125"/>
    </source>
</evidence>
<evidence type="ECO:0000256" key="3">
    <source>
        <dbReference type="ARBA" id="ARBA00023015"/>
    </source>
</evidence>
<feature type="compositionally biased region" description="Low complexity" evidence="10">
    <location>
        <begin position="252"/>
        <end position="262"/>
    </location>
</feature>
<evidence type="ECO:0000256" key="2">
    <source>
        <dbReference type="ARBA" id="ARBA00022605"/>
    </source>
</evidence>
<sequence length="348" mass="37067">MSAATTTTITMQNNQGSLIESAYRAAPTEMTSDVNCAEAELQREHVHEREVASPFQIHSSVLDSVFSTTNLDGKDAMLDHTPMFDELDFIVDGINVNSKDDWVALFGEGDEGSAAAAAVIAASSTASMFAGEGVSADAVCTNGPIIDLGCSVSAEARTESGDVKHGIFEDSMLEALLAEPSPNGLSDETISAATTSASSPEVDASTVCTSVAPSTSSANGRKRSFKEVEQTQLFTPNPSSTLPTPQLDVKKSSSLSSSSSSSNKKARVDHLGCVAYSKKQRSQTLEPIDFSGIEDVSALKRAKNTEAARRSRARKMERMTQLENRVGELMAENDDLKKEVERLRALLS</sequence>
<evidence type="ECO:0000256" key="1">
    <source>
        <dbReference type="ARBA" id="ARBA00004123"/>
    </source>
</evidence>
<evidence type="ECO:0000259" key="11">
    <source>
        <dbReference type="PROSITE" id="PS50217"/>
    </source>
</evidence>
<evidence type="ECO:0000256" key="10">
    <source>
        <dbReference type="SAM" id="MobiDB-lite"/>
    </source>
</evidence>
<evidence type="ECO:0000256" key="6">
    <source>
        <dbReference type="ARBA" id="ARBA00023163"/>
    </source>
</evidence>
<keyword evidence="9" id="KW-0175">Coiled coil</keyword>